<dbReference type="RefSeq" id="WP_147041134.1">
    <property type="nucleotide sequence ID" value="NZ_BJYZ01000046.1"/>
</dbReference>
<dbReference type="Proteomes" id="UP000321523">
    <property type="component" value="Unassembled WGS sequence"/>
</dbReference>
<evidence type="ECO:0000259" key="1">
    <source>
        <dbReference type="Pfam" id="PF06634"/>
    </source>
</evidence>
<dbReference type="Pfam" id="PF06634">
    <property type="entry name" value="DUF1156"/>
    <property type="match status" value="1"/>
</dbReference>
<dbReference type="OrthoDB" id="3197274at2"/>
<name>A0A512E1K7_9PROT</name>
<protein>
    <recommendedName>
        <fullName evidence="1">DUF1156 domain-containing protein</fullName>
    </recommendedName>
</protein>
<proteinExistence type="predicted"/>
<dbReference type="AlphaFoldDB" id="A0A512E1K7"/>
<reference evidence="2 3" key="1">
    <citation type="submission" date="2019-07" db="EMBL/GenBank/DDBJ databases">
        <title>Whole genome shotgun sequence of Skermanella aerolata NBRC 106429.</title>
        <authorList>
            <person name="Hosoyama A."/>
            <person name="Uohara A."/>
            <person name="Ohji S."/>
            <person name="Ichikawa N."/>
        </authorList>
    </citation>
    <scope>NUCLEOTIDE SEQUENCE [LARGE SCALE GENOMIC DNA]</scope>
    <source>
        <strain evidence="2 3">NBRC 106429</strain>
    </source>
</reference>
<keyword evidence="3" id="KW-1185">Reference proteome</keyword>
<feature type="domain" description="DUF1156" evidence="1">
    <location>
        <begin position="13"/>
        <end position="67"/>
    </location>
</feature>
<evidence type="ECO:0000313" key="2">
    <source>
        <dbReference type="EMBL" id="GEO42602.1"/>
    </source>
</evidence>
<gene>
    <name evidence="2" type="ORF">SAE02_67500</name>
</gene>
<sequence>MSQTYKKKLIEVAIPLEVINKASIREKSIRHGHPSTLHLWWSRKPLATCRAVLFAQLVDDPSEHVESLLADPDLRNLAERELSKRLQKREEAKAAGVSISGEEKPFTLSHMIIELERQRLFDIIEELVVWENSTNEQVLERARVEIRKSCGSELPSVYDPFSGGCSIPLEAQRLGLAAYGSDLNPVAVMIGKGMIEIAPRFKNRAPIHPGGAERNHYRNAEGLAEDINYYGQWVRKKAFEKVGSLYPEVDLGSQNGKAPVIAWLWARSVPSPDPAFSDVYVPLVGEFTIIIKTGQEVWLEPVVDKSRKTISFTIRRGGSKAELEIAKRGTKVGQAAFQCLISGAAITANYIDKAAAAGKMREMLIAIVAEGKKGKAYLSADDAPQLQAAKDAQKLVQSGAIDVQHLEAPCRGTFASNAQGRAYGFYKFRDYFLDRQLCGLSAFSDVLRELKKQVFDDAVQGGFQAYHSGLSAGGAEAEAYAEAVTFYLALALSKLADRGSTICTWDSSRGSLRNTFSQQGIAMTWDFAEGNPFSDATGSWKSCVGWITKVVELLPISQSGSVVQMDAQSCKYPTGTITSCDPPYYNNVGYADLSDFFYCWLRETCRLIYPENFDVITTPKADELVATPYRHGGKDAAEEFFLNGMRIALTNMAKNGSRDEFPTTIYYAFKQNEIKDEGISSTGWATFLQATIEAGYSINGTWPIRTEMSNRRTAAGNNSLANSVVLVCRAKPTHAEIISRSEFSRALKRELPAAIAELQAANIAPADMPQSAIGPGMGIFSRYRAVIESDDRPMSVKTALQLINHELDEYLGGIVGEFDADTRFAISWFEQNGMAKGDYGTANSIAQARGISVDSAKHAGIVESAAGKVRILKREELANDWDPVTDSHATIWECCQHLVRQHEKSGISYDTALLLRKIGSGKADAVKDLAYCLYDICSNKRKDAKEATSYNALIADWTELTREAAAIHDVSGERQTAMNF</sequence>
<dbReference type="InterPro" id="IPR009537">
    <property type="entry name" value="DUF1156"/>
</dbReference>
<organism evidence="2 3">
    <name type="scientific">Skermanella aerolata</name>
    <dbReference type="NCBI Taxonomy" id="393310"/>
    <lineage>
        <taxon>Bacteria</taxon>
        <taxon>Pseudomonadati</taxon>
        <taxon>Pseudomonadota</taxon>
        <taxon>Alphaproteobacteria</taxon>
        <taxon>Rhodospirillales</taxon>
        <taxon>Azospirillaceae</taxon>
        <taxon>Skermanella</taxon>
    </lineage>
</organism>
<comment type="caution">
    <text evidence="2">The sequence shown here is derived from an EMBL/GenBank/DDBJ whole genome shotgun (WGS) entry which is preliminary data.</text>
</comment>
<dbReference type="EMBL" id="BJYZ01000046">
    <property type="protein sequence ID" value="GEO42602.1"/>
    <property type="molecule type" value="Genomic_DNA"/>
</dbReference>
<accession>A0A512E1K7</accession>
<evidence type="ECO:0000313" key="3">
    <source>
        <dbReference type="Proteomes" id="UP000321523"/>
    </source>
</evidence>